<dbReference type="InterPro" id="IPR052989">
    <property type="entry name" value="Mg-chelatase_DI-like"/>
</dbReference>
<accession>K4QWF0</accession>
<proteinExistence type="predicted"/>
<dbReference type="PANTHER" id="PTHR35023:SF1">
    <property type="entry name" value="MG-PROTOPORPHYRIN IX CHELATASE"/>
    <property type="match status" value="1"/>
</dbReference>
<dbReference type="OrthoDB" id="159280at2"/>
<dbReference type="PANTHER" id="PTHR35023">
    <property type="entry name" value="CHELATASE-RELATED"/>
    <property type="match status" value="1"/>
</dbReference>
<evidence type="ECO:0000313" key="3">
    <source>
        <dbReference type="Proteomes" id="UP000008043"/>
    </source>
</evidence>
<dbReference type="STRING" id="1214101.BN159_4012"/>
<reference evidence="2 3" key="1">
    <citation type="journal article" date="2012" name="J. Bacteriol.">
        <title>Genome sequence of the bacterium Streptomyces davawensis JCM 4913 and heterologous production of the unique antibiotic roseoflavin.</title>
        <authorList>
            <person name="Jankowitsch F."/>
            <person name="Schwarz J."/>
            <person name="Ruckert C."/>
            <person name="Gust B."/>
            <person name="Szczepanowski R."/>
            <person name="Blom J."/>
            <person name="Pelzer S."/>
            <person name="Kalinowski J."/>
            <person name="Mack M."/>
        </authorList>
    </citation>
    <scope>NUCLEOTIDE SEQUENCE [LARGE SCALE GENOMIC DNA]</scope>
    <source>
        <strain evidence="3">DSM 101723 / JCM 4913 / KCC S-0913 / 768</strain>
    </source>
</reference>
<gene>
    <name evidence="2" type="ORF">BN159_4012</name>
</gene>
<sequence>MQDSPAPATPDGPRALARPEPSDGESPRERAVTRALTLLGCVATEPDAGGVLFLDLDPELLPALGSWLARHMGAGRDVHTLGSWLGEDELWLRPRLDDRGLRLVPGLLVEKPGEPPPVVLVPDLAQAGPAVVRAAVTLIGADVGHVEMHDHSLRWHPRARWLAAVDRAEAPRLSPHLLDRFPLRVEAEHLNDALWSLGTERFWDLPAERESLVSALPLLPYVPEDGPRPLLTPGAGHRVAAMVAGVAGMRRGLALARTARALAAHAGARRTEVRHVMAAADLLGIPLPRPSLDPLLPEPHAGSHPTVVPPMGPEPPPPEVSYAPGLAVEPEPPLALPETAVTPRAAKEPAPYPEDSPDALPQLGSLRPPNRRRTVAKRLNGRPVGTMRARDVHDLALVPSLVEAAKTRVLDKSLRTGPLTLRAKDLRQYRRRPEPAHALVLVLDHSCRDWDHSAALAPHLRWAYESNAAVTVVEFGHSGAELELCAERFRAPSLLHPGLLEALERAPGTASPLAHALDLGVHELRRFLRRGRAVVDEVLFVVVTDGRGNVPLDASLRGRPPSGVHREGVDDALYVAATAAPLNRMRAVVIAPDLDHYAELPAELAEALGATLVVTPRSRPGARR</sequence>
<name>K4QWF0_STRDJ</name>
<keyword evidence="3" id="KW-1185">Reference proteome</keyword>
<feature type="compositionally biased region" description="Pro residues" evidence="1">
    <location>
        <begin position="307"/>
        <end position="319"/>
    </location>
</feature>
<protein>
    <recommendedName>
        <fullName evidence="4">Magnesium chelatase</fullName>
    </recommendedName>
</protein>
<dbReference type="AlphaFoldDB" id="K4QWF0"/>
<dbReference type="Proteomes" id="UP000008043">
    <property type="component" value="Chromosome"/>
</dbReference>
<organism evidence="2 3">
    <name type="scientific">Streptomyces davaonensis (strain DSM 101723 / JCM 4913 / KCC S-0913 / 768)</name>
    <dbReference type="NCBI Taxonomy" id="1214101"/>
    <lineage>
        <taxon>Bacteria</taxon>
        <taxon>Bacillati</taxon>
        <taxon>Actinomycetota</taxon>
        <taxon>Actinomycetes</taxon>
        <taxon>Kitasatosporales</taxon>
        <taxon>Streptomycetaceae</taxon>
        <taxon>Streptomyces</taxon>
    </lineage>
</organism>
<evidence type="ECO:0008006" key="4">
    <source>
        <dbReference type="Google" id="ProtNLM"/>
    </source>
</evidence>
<dbReference type="RefSeq" id="WP_015658743.1">
    <property type="nucleotide sequence ID" value="NC_020504.1"/>
</dbReference>
<evidence type="ECO:0000256" key="1">
    <source>
        <dbReference type="SAM" id="MobiDB-lite"/>
    </source>
</evidence>
<dbReference type="PATRIC" id="fig|1214101.3.peg.4062"/>
<dbReference type="HOGENOM" id="CLU_029430_0_0_11"/>
<feature type="region of interest" description="Disordered" evidence="1">
    <location>
        <begin position="1"/>
        <end position="29"/>
    </location>
</feature>
<feature type="region of interest" description="Disordered" evidence="1">
    <location>
        <begin position="294"/>
        <end position="373"/>
    </location>
</feature>
<dbReference type="KEGG" id="sdv:BN159_4012"/>
<dbReference type="EMBL" id="HE971709">
    <property type="protein sequence ID" value="CCK28391.1"/>
    <property type="molecule type" value="Genomic_DNA"/>
</dbReference>
<evidence type="ECO:0000313" key="2">
    <source>
        <dbReference type="EMBL" id="CCK28391.1"/>
    </source>
</evidence>
<dbReference type="eggNOG" id="COG1240">
    <property type="taxonomic scope" value="Bacteria"/>
</dbReference>